<dbReference type="Proteomes" id="UP000000445">
    <property type="component" value="Chromosome"/>
</dbReference>
<keyword evidence="2 7" id="KW-0699">rRNA-binding</keyword>
<keyword evidence="9" id="KW-1185">Reference proteome</keyword>
<dbReference type="HAMAP" id="MF_00501">
    <property type="entry name" value="Ribosomal_bL31_1"/>
    <property type="match status" value="1"/>
</dbReference>
<dbReference type="InterPro" id="IPR002150">
    <property type="entry name" value="Ribosomal_bL31"/>
</dbReference>
<comment type="cofactor">
    <cofactor evidence="7">
        <name>Zn(2+)</name>
        <dbReference type="ChEBI" id="CHEBI:29105"/>
    </cofactor>
    <text evidence="7">Binds 1 zinc ion per subunit.</text>
</comment>
<proteinExistence type="inferred from homology"/>
<dbReference type="NCBIfam" id="NF000612">
    <property type="entry name" value="PRK00019.1"/>
    <property type="match status" value="1"/>
</dbReference>
<dbReference type="eggNOG" id="COG0254">
    <property type="taxonomic scope" value="Bacteria"/>
</dbReference>
<keyword evidence="5 7" id="KW-0687">Ribonucleoprotein</keyword>
<comment type="similarity">
    <text evidence="1 7">Belongs to the bacterial ribosomal protein bL31 family. Type A subfamily.</text>
</comment>
<dbReference type="HOGENOM" id="CLU_114306_4_2_0"/>
<dbReference type="PROSITE" id="PS01143">
    <property type="entry name" value="RIBOSOMAL_L31"/>
    <property type="match status" value="1"/>
</dbReference>
<protein>
    <recommendedName>
        <fullName evidence="6 7">Large ribosomal subunit protein bL31</fullName>
    </recommendedName>
</protein>
<feature type="binding site" evidence="7">
    <location>
        <position position="30"/>
    </location>
    <ligand>
        <name>Zn(2+)</name>
        <dbReference type="ChEBI" id="CHEBI:29105"/>
    </ligand>
</feature>
<dbReference type="GO" id="GO:0003735">
    <property type="term" value="F:structural constituent of ribosome"/>
    <property type="evidence" value="ECO:0007669"/>
    <property type="project" value="InterPro"/>
</dbReference>
<dbReference type="NCBIfam" id="TIGR00105">
    <property type="entry name" value="L31"/>
    <property type="match status" value="1"/>
</dbReference>
<dbReference type="PANTHER" id="PTHR33280:SF1">
    <property type="entry name" value="LARGE RIBOSOMAL SUBUNIT PROTEIN BL31C"/>
    <property type="match status" value="1"/>
</dbReference>
<reference evidence="8 9" key="1">
    <citation type="journal article" date="2009" name="Biosci. Biotechnol. Biochem.">
        <title>WeGAS: a web-based microbial genome annotation system.</title>
        <authorList>
            <person name="Lee D."/>
            <person name="Seo H."/>
            <person name="Park C."/>
            <person name="Park K."/>
        </authorList>
    </citation>
    <scope>NUCLEOTIDE SEQUENCE [LARGE SCALE GENOMIC DNA]</scope>
    <source>
        <strain evidence="9">ATCC 49049 / DSM 4359 / NBRC 107923 / NS-E</strain>
    </source>
</reference>
<evidence type="ECO:0000256" key="6">
    <source>
        <dbReference type="ARBA" id="ARBA00035687"/>
    </source>
</evidence>
<dbReference type="AlphaFoldDB" id="B9K7W4"/>
<evidence type="ECO:0000256" key="4">
    <source>
        <dbReference type="ARBA" id="ARBA00022980"/>
    </source>
</evidence>
<organism evidence="8 9">
    <name type="scientific">Thermotoga neapolitana (strain ATCC 49049 / DSM 4359 / NBRC 107923 / NS-E)</name>
    <dbReference type="NCBI Taxonomy" id="309803"/>
    <lineage>
        <taxon>Bacteria</taxon>
        <taxon>Thermotogati</taxon>
        <taxon>Thermotogota</taxon>
        <taxon>Thermotogae</taxon>
        <taxon>Thermotogales</taxon>
        <taxon>Thermotogaceae</taxon>
        <taxon>Thermotoga</taxon>
    </lineage>
</organism>
<sequence length="85" mass="9560">MACENIQCWRGEDPVKKGIHPEMKLVTVKCACGAEHTFYTTADNVRIDVCSKCHPFYTSGGKGGVLIVDTEGRVEKFRRKYGDNY</sequence>
<feature type="binding site" evidence="7">
    <location>
        <position position="53"/>
    </location>
    <ligand>
        <name>Zn(2+)</name>
        <dbReference type="ChEBI" id="CHEBI:29105"/>
    </ligand>
</feature>
<dbReference type="KEGG" id="tna:CTN_0871"/>
<dbReference type="InterPro" id="IPR034704">
    <property type="entry name" value="Ribosomal_bL28/bL31-like_sf"/>
</dbReference>
<accession>B9K7W4</accession>
<keyword evidence="7" id="KW-0479">Metal-binding</keyword>
<keyword evidence="3 7" id="KW-0694">RNA-binding</keyword>
<evidence type="ECO:0000256" key="5">
    <source>
        <dbReference type="ARBA" id="ARBA00023274"/>
    </source>
</evidence>
<evidence type="ECO:0000256" key="1">
    <source>
        <dbReference type="ARBA" id="ARBA00009296"/>
    </source>
</evidence>
<evidence type="ECO:0000256" key="3">
    <source>
        <dbReference type="ARBA" id="ARBA00022884"/>
    </source>
</evidence>
<comment type="subunit">
    <text evidence="7">Part of the 50S ribosomal subunit.</text>
</comment>
<dbReference type="SUPFAM" id="SSF143800">
    <property type="entry name" value="L28p-like"/>
    <property type="match status" value="1"/>
</dbReference>
<dbReference type="InterPro" id="IPR042105">
    <property type="entry name" value="Ribosomal_bL31_sf"/>
</dbReference>
<name>B9K7W4_THENN</name>
<evidence type="ECO:0000313" key="9">
    <source>
        <dbReference type="Proteomes" id="UP000000445"/>
    </source>
</evidence>
<feature type="binding site" evidence="7">
    <location>
        <position position="32"/>
    </location>
    <ligand>
        <name>Zn(2+)</name>
        <dbReference type="ChEBI" id="CHEBI:29105"/>
    </ligand>
</feature>
<dbReference type="PRINTS" id="PR01249">
    <property type="entry name" value="RIBOSOMALL31"/>
</dbReference>
<dbReference type="GO" id="GO:0046872">
    <property type="term" value="F:metal ion binding"/>
    <property type="evidence" value="ECO:0007669"/>
    <property type="project" value="UniProtKB-KW"/>
</dbReference>
<dbReference type="Gene3D" id="4.10.830.30">
    <property type="entry name" value="Ribosomal protein L31"/>
    <property type="match status" value="1"/>
</dbReference>
<dbReference type="Pfam" id="PF01197">
    <property type="entry name" value="Ribosomal_L31"/>
    <property type="match status" value="1"/>
</dbReference>
<feature type="binding site" evidence="7">
    <location>
        <position position="50"/>
    </location>
    <ligand>
        <name>Zn(2+)</name>
        <dbReference type="ChEBI" id="CHEBI:29105"/>
    </ligand>
</feature>
<keyword evidence="7" id="KW-0862">Zinc</keyword>
<evidence type="ECO:0000313" key="8">
    <source>
        <dbReference type="EMBL" id="ACM23047.1"/>
    </source>
</evidence>
<dbReference type="PANTHER" id="PTHR33280">
    <property type="entry name" value="50S RIBOSOMAL PROTEIN L31, CHLOROPLASTIC"/>
    <property type="match status" value="1"/>
</dbReference>
<dbReference type="GO" id="GO:0019843">
    <property type="term" value="F:rRNA binding"/>
    <property type="evidence" value="ECO:0007669"/>
    <property type="project" value="UniProtKB-KW"/>
</dbReference>
<dbReference type="GO" id="GO:0006412">
    <property type="term" value="P:translation"/>
    <property type="evidence" value="ECO:0007669"/>
    <property type="project" value="UniProtKB-UniRule"/>
</dbReference>
<dbReference type="GO" id="GO:1990904">
    <property type="term" value="C:ribonucleoprotein complex"/>
    <property type="evidence" value="ECO:0007669"/>
    <property type="project" value="UniProtKB-KW"/>
</dbReference>
<dbReference type="GO" id="GO:0005840">
    <property type="term" value="C:ribosome"/>
    <property type="evidence" value="ECO:0007669"/>
    <property type="project" value="UniProtKB-KW"/>
</dbReference>
<evidence type="ECO:0000256" key="2">
    <source>
        <dbReference type="ARBA" id="ARBA00022730"/>
    </source>
</evidence>
<dbReference type="EMBL" id="CP000916">
    <property type="protein sequence ID" value="ACM23047.1"/>
    <property type="molecule type" value="Genomic_DNA"/>
</dbReference>
<evidence type="ECO:0000256" key="7">
    <source>
        <dbReference type="HAMAP-Rule" id="MF_00501"/>
    </source>
</evidence>
<comment type="function">
    <text evidence="7">Binds the 23S rRNA.</text>
</comment>
<dbReference type="STRING" id="309803.CTN_0871"/>
<gene>
    <name evidence="7" type="primary">rpmE</name>
    <name evidence="8" type="ordered locus">CTN_0871</name>
</gene>
<keyword evidence="4 7" id="KW-0689">Ribosomal protein</keyword>
<dbReference type="InterPro" id="IPR027491">
    <property type="entry name" value="Ribosomal_bL31_A"/>
</dbReference>